<organism evidence="1">
    <name type="scientific">uncultured Caudovirales phage</name>
    <dbReference type="NCBI Taxonomy" id="2100421"/>
    <lineage>
        <taxon>Viruses</taxon>
        <taxon>Duplodnaviria</taxon>
        <taxon>Heunggongvirae</taxon>
        <taxon>Uroviricota</taxon>
        <taxon>Caudoviricetes</taxon>
        <taxon>Peduoviridae</taxon>
        <taxon>Maltschvirus</taxon>
        <taxon>Maltschvirus maltsch</taxon>
    </lineage>
</organism>
<evidence type="ECO:0000313" key="1">
    <source>
        <dbReference type="EMBL" id="CAB4122407.1"/>
    </source>
</evidence>
<sequence>MTEGELKALQQEVMDAHAWISILLREHFLAQCELDRADERLTLARMKFSQLRLRYVEAKLHADNKKDGEDD</sequence>
<gene>
    <name evidence="1" type="ORF">UFOVP36_44</name>
</gene>
<protein>
    <submittedName>
        <fullName evidence="1">Uncharacterized protein</fullName>
    </submittedName>
</protein>
<name>A0A6J5KNH7_9CAUD</name>
<reference evidence="1" key="1">
    <citation type="submission" date="2020-04" db="EMBL/GenBank/DDBJ databases">
        <authorList>
            <person name="Chiriac C."/>
            <person name="Salcher M."/>
            <person name="Ghai R."/>
            <person name="Kavagutti S V."/>
        </authorList>
    </citation>
    <scope>NUCLEOTIDE SEQUENCE</scope>
</reference>
<accession>A0A6J5KNH7</accession>
<proteinExistence type="predicted"/>
<dbReference type="EMBL" id="LR796164">
    <property type="protein sequence ID" value="CAB4122407.1"/>
    <property type="molecule type" value="Genomic_DNA"/>
</dbReference>